<dbReference type="Pfam" id="PF05605">
    <property type="entry name" value="zf-Di19"/>
    <property type="match status" value="1"/>
</dbReference>
<evidence type="ECO:0000259" key="2">
    <source>
        <dbReference type="Pfam" id="PF05605"/>
    </source>
</evidence>
<dbReference type="GeneID" id="107463940"/>
<dbReference type="Proteomes" id="UP000515211">
    <property type="component" value="Chromosome 1"/>
</dbReference>
<reference evidence="4" key="1">
    <citation type="journal article" date="2016" name="Nat. Genet.">
        <title>The genome sequences of Arachis duranensis and Arachis ipaensis, the diploid ancestors of cultivated peanut.</title>
        <authorList>
            <person name="Bertioli D.J."/>
            <person name="Cannon S.B."/>
            <person name="Froenicke L."/>
            <person name="Huang G."/>
            <person name="Farmer A.D."/>
            <person name="Cannon E.K."/>
            <person name="Liu X."/>
            <person name="Gao D."/>
            <person name="Clevenger J."/>
            <person name="Dash S."/>
            <person name="Ren L."/>
            <person name="Moretzsohn M.C."/>
            <person name="Shirasawa K."/>
            <person name="Huang W."/>
            <person name="Vidigal B."/>
            <person name="Abernathy B."/>
            <person name="Chu Y."/>
            <person name="Niederhuth C.E."/>
            <person name="Umale P."/>
            <person name="Araujo A.C."/>
            <person name="Kozik A."/>
            <person name="Kim K.D."/>
            <person name="Burow M.D."/>
            <person name="Varshney R.K."/>
            <person name="Wang X."/>
            <person name="Zhang X."/>
            <person name="Barkley N."/>
            <person name="Guimaraes P.M."/>
            <person name="Isobe S."/>
            <person name="Guo B."/>
            <person name="Liao B."/>
            <person name="Stalker H.T."/>
            <person name="Schmitz R.J."/>
            <person name="Scheffler B.E."/>
            <person name="Leal-Bertioli S.C."/>
            <person name="Xun X."/>
            <person name="Jackson S.A."/>
            <person name="Michelmore R."/>
            <person name="Ozias-Akins P."/>
        </authorList>
    </citation>
    <scope>NUCLEOTIDE SEQUENCE [LARGE SCALE GENOMIC DNA]</scope>
    <source>
        <strain evidence="4">cv. V14167</strain>
    </source>
</reference>
<evidence type="ECO:0000313" key="4">
    <source>
        <dbReference type="Proteomes" id="UP000515211"/>
    </source>
</evidence>
<reference evidence="5" key="2">
    <citation type="submission" date="2025-08" db="UniProtKB">
        <authorList>
            <consortium name="RefSeq"/>
        </authorList>
    </citation>
    <scope>IDENTIFICATION</scope>
    <source>
        <tissue evidence="5">Whole plant</tissue>
    </source>
</reference>
<dbReference type="PANTHER" id="PTHR31875">
    <property type="entry name" value="PROTEIN DEHYDRATION-INDUCED 19"/>
    <property type="match status" value="1"/>
</dbReference>
<evidence type="ECO:0000256" key="1">
    <source>
        <dbReference type="ARBA" id="ARBA00007109"/>
    </source>
</evidence>
<dbReference type="PANTHER" id="PTHR31875:SF23">
    <property type="entry name" value="PROTEIN DEHYDRATION-INDUCED 19 HOMOLOG 4"/>
    <property type="match status" value="1"/>
</dbReference>
<name>A0A6P5M8Y3_ARADU</name>
<accession>A0A6P5M8Y3</accession>
<feature type="domain" description="Di19 zinc-binding" evidence="2">
    <location>
        <begin position="41"/>
        <end position="94"/>
    </location>
</feature>
<dbReference type="AlphaFoldDB" id="A0A6P5M8Y3"/>
<organism evidence="4 5">
    <name type="scientific">Arachis duranensis</name>
    <name type="common">Wild peanut</name>
    <dbReference type="NCBI Taxonomy" id="130453"/>
    <lineage>
        <taxon>Eukaryota</taxon>
        <taxon>Viridiplantae</taxon>
        <taxon>Streptophyta</taxon>
        <taxon>Embryophyta</taxon>
        <taxon>Tracheophyta</taxon>
        <taxon>Spermatophyta</taxon>
        <taxon>Magnoliopsida</taxon>
        <taxon>eudicotyledons</taxon>
        <taxon>Gunneridae</taxon>
        <taxon>Pentapetalae</taxon>
        <taxon>rosids</taxon>
        <taxon>fabids</taxon>
        <taxon>Fabales</taxon>
        <taxon>Fabaceae</taxon>
        <taxon>Papilionoideae</taxon>
        <taxon>50 kb inversion clade</taxon>
        <taxon>dalbergioids sensu lato</taxon>
        <taxon>Dalbergieae</taxon>
        <taxon>Pterocarpus clade</taxon>
        <taxon>Arachis</taxon>
    </lineage>
</organism>
<evidence type="ECO:0000313" key="5">
    <source>
        <dbReference type="RefSeq" id="XP_020981597.1"/>
    </source>
</evidence>
<dbReference type="InterPro" id="IPR008598">
    <property type="entry name" value="Di19_Zn-bd"/>
</dbReference>
<dbReference type="KEGG" id="adu:107463940"/>
<feature type="domain" description="Di19 C-terminal" evidence="3">
    <location>
        <begin position="114"/>
        <end position="209"/>
    </location>
</feature>
<dbReference type="InterPro" id="IPR027935">
    <property type="entry name" value="Di19_C"/>
</dbReference>
<comment type="similarity">
    <text evidence="1">Belongs to the Di19 family.</text>
</comment>
<dbReference type="Pfam" id="PF14571">
    <property type="entry name" value="Di19_C"/>
    <property type="match status" value="1"/>
</dbReference>
<keyword evidence="4" id="KW-1185">Reference proteome</keyword>
<dbReference type="RefSeq" id="XP_020981597.1">
    <property type="nucleotide sequence ID" value="XM_021125938.2"/>
</dbReference>
<gene>
    <name evidence="5" type="primary">LOC107463940</name>
</gene>
<protein>
    <submittedName>
        <fullName evidence="5">Protein DEHYDRATION-INDUCED 19-like isoform X1</fullName>
    </submittedName>
</protein>
<evidence type="ECO:0000259" key="3">
    <source>
        <dbReference type="Pfam" id="PF14571"/>
    </source>
</evidence>
<dbReference type="InterPro" id="IPR033347">
    <property type="entry name" value="Di19"/>
</dbReference>
<proteinExistence type="inferred from homology"/>
<sequence length="218" mass="24630">MEPDPSSLASFSSTDIQSLADLLADLVLGEQSVDDDLRPKQEFMCPFCGEIHDADSLSYHIHDQHPRHLTNGDCPICEESLGMELVGHIAKEHGDLLKVQRKRRFRSGGSNPTLRNELDKEIWNHLLRDFSCIAPSELDPLLSSFISTPVLADEQFSAQVQPPLEAIEMQSLEGDFLEREPEPLQPLDKDQAEKDPRFEFVQRLLMSAILDNNLPMKL</sequence>